<evidence type="ECO:0000313" key="2">
    <source>
        <dbReference type="EMBL" id="KAJ5108022.1"/>
    </source>
</evidence>
<reference evidence="2" key="2">
    <citation type="journal article" date="2023" name="IMA Fungus">
        <title>Comparative genomic study of the Penicillium genus elucidates a diverse pangenome and 15 lateral gene transfer events.</title>
        <authorList>
            <person name="Petersen C."/>
            <person name="Sorensen T."/>
            <person name="Nielsen M.R."/>
            <person name="Sondergaard T.E."/>
            <person name="Sorensen J.L."/>
            <person name="Fitzpatrick D.A."/>
            <person name="Frisvad J.C."/>
            <person name="Nielsen K.L."/>
        </authorList>
    </citation>
    <scope>NUCLEOTIDE SEQUENCE</scope>
    <source>
        <strain evidence="2">IBT 30069</strain>
    </source>
</reference>
<dbReference type="GO" id="GO:0072330">
    <property type="term" value="P:monocarboxylic acid biosynthetic process"/>
    <property type="evidence" value="ECO:0007669"/>
    <property type="project" value="UniProtKB-ARBA"/>
</dbReference>
<proteinExistence type="predicted"/>
<name>A0A9W9FYR0_9EURO</name>
<dbReference type="InterPro" id="IPR029058">
    <property type="entry name" value="AB_hydrolase_fold"/>
</dbReference>
<dbReference type="PANTHER" id="PTHR37017">
    <property type="entry name" value="AB HYDROLASE-1 DOMAIN-CONTAINING PROTEIN-RELATED"/>
    <property type="match status" value="1"/>
</dbReference>
<dbReference type="EMBL" id="JAPQKH010000003">
    <property type="protein sequence ID" value="KAJ5108022.1"/>
    <property type="molecule type" value="Genomic_DNA"/>
</dbReference>
<gene>
    <name evidence="2" type="ORF">N7456_004697</name>
</gene>
<dbReference type="PANTHER" id="PTHR37017:SF11">
    <property type="entry name" value="ESTERASE_LIPASE_THIOESTERASE DOMAIN-CONTAINING PROTEIN"/>
    <property type="match status" value="1"/>
</dbReference>
<sequence length="246" mass="26840">MSNPTIIFCPGAWYPPTAFDPIISKLPNYTCHTCAFPSIQKASETKSLDPDIAALRSLIENETDVGRDVLVVSHSWSGLPVSSALDGLSKAEREKEGKAGGVVRIAFISAFLPTLGQSLIGAFGGTPPDWYIHDTESETLTVADPVGRFFHDVPDGEEWASKLRPHSWLTKLSPATGTAYVTIPCSYLICEDDQAIPFEVQKGMVEQARGMGADIESESIKTSHTPWLVFPDEVTNYVRRQAGEKI</sequence>
<dbReference type="Proteomes" id="UP001149165">
    <property type="component" value="Unassembled WGS sequence"/>
</dbReference>
<evidence type="ECO:0000313" key="3">
    <source>
        <dbReference type="Proteomes" id="UP001149165"/>
    </source>
</evidence>
<feature type="domain" description="AB hydrolase-1" evidence="1">
    <location>
        <begin position="6"/>
        <end position="234"/>
    </location>
</feature>
<protein>
    <submittedName>
        <fullName evidence="2">Alpha/beta-hydrolase</fullName>
    </submittedName>
</protein>
<organism evidence="2 3">
    <name type="scientific">Penicillium angulare</name>
    <dbReference type="NCBI Taxonomy" id="116970"/>
    <lineage>
        <taxon>Eukaryota</taxon>
        <taxon>Fungi</taxon>
        <taxon>Dikarya</taxon>
        <taxon>Ascomycota</taxon>
        <taxon>Pezizomycotina</taxon>
        <taxon>Eurotiomycetes</taxon>
        <taxon>Eurotiomycetidae</taxon>
        <taxon>Eurotiales</taxon>
        <taxon>Aspergillaceae</taxon>
        <taxon>Penicillium</taxon>
    </lineage>
</organism>
<reference evidence="2" key="1">
    <citation type="submission" date="2022-11" db="EMBL/GenBank/DDBJ databases">
        <authorList>
            <person name="Petersen C."/>
        </authorList>
    </citation>
    <scope>NUCLEOTIDE SEQUENCE</scope>
    <source>
        <strain evidence="2">IBT 30069</strain>
    </source>
</reference>
<keyword evidence="3" id="KW-1185">Reference proteome</keyword>
<evidence type="ECO:0000259" key="1">
    <source>
        <dbReference type="Pfam" id="PF12697"/>
    </source>
</evidence>
<dbReference type="Pfam" id="PF12697">
    <property type="entry name" value="Abhydrolase_6"/>
    <property type="match status" value="1"/>
</dbReference>
<dbReference type="OrthoDB" id="408373at2759"/>
<dbReference type="SUPFAM" id="SSF53474">
    <property type="entry name" value="alpha/beta-Hydrolases"/>
    <property type="match status" value="1"/>
</dbReference>
<dbReference type="GO" id="GO:0017000">
    <property type="term" value="P:antibiotic biosynthetic process"/>
    <property type="evidence" value="ECO:0007669"/>
    <property type="project" value="UniProtKB-ARBA"/>
</dbReference>
<dbReference type="InterPro" id="IPR052897">
    <property type="entry name" value="Sec-Metab_Biosynth_Hydrolase"/>
</dbReference>
<dbReference type="AlphaFoldDB" id="A0A9W9FYR0"/>
<dbReference type="InterPro" id="IPR000073">
    <property type="entry name" value="AB_hydrolase_1"/>
</dbReference>
<dbReference type="Gene3D" id="3.40.50.1820">
    <property type="entry name" value="alpha/beta hydrolase"/>
    <property type="match status" value="1"/>
</dbReference>
<comment type="caution">
    <text evidence="2">The sequence shown here is derived from an EMBL/GenBank/DDBJ whole genome shotgun (WGS) entry which is preliminary data.</text>
</comment>
<accession>A0A9W9FYR0</accession>